<evidence type="ECO:0000313" key="3">
    <source>
        <dbReference type="Proteomes" id="UP001431783"/>
    </source>
</evidence>
<organism evidence="2 3">
    <name type="scientific">Henosepilachna vigintioctopunctata</name>
    <dbReference type="NCBI Taxonomy" id="420089"/>
    <lineage>
        <taxon>Eukaryota</taxon>
        <taxon>Metazoa</taxon>
        <taxon>Ecdysozoa</taxon>
        <taxon>Arthropoda</taxon>
        <taxon>Hexapoda</taxon>
        <taxon>Insecta</taxon>
        <taxon>Pterygota</taxon>
        <taxon>Neoptera</taxon>
        <taxon>Endopterygota</taxon>
        <taxon>Coleoptera</taxon>
        <taxon>Polyphaga</taxon>
        <taxon>Cucujiformia</taxon>
        <taxon>Coccinelloidea</taxon>
        <taxon>Coccinellidae</taxon>
        <taxon>Epilachninae</taxon>
        <taxon>Epilachnini</taxon>
        <taxon>Henosepilachna</taxon>
    </lineage>
</organism>
<dbReference type="Proteomes" id="UP001431783">
    <property type="component" value="Unassembled WGS sequence"/>
</dbReference>
<protein>
    <submittedName>
        <fullName evidence="2">Uncharacterized protein</fullName>
    </submittedName>
</protein>
<reference evidence="2 3" key="1">
    <citation type="submission" date="2023-03" db="EMBL/GenBank/DDBJ databases">
        <title>Genome insight into feeding habits of ladybird beetles.</title>
        <authorList>
            <person name="Li H.-S."/>
            <person name="Huang Y.-H."/>
            <person name="Pang H."/>
        </authorList>
    </citation>
    <scope>NUCLEOTIDE SEQUENCE [LARGE SCALE GENOMIC DNA]</scope>
    <source>
        <strain evidence="2">SYSU_2023b</strain>
        <tissue evidence="2">Whole body</tissue>
    </source>
</reference>
<feature type="region of interest" description="Disordered" evidence="1">
    <location>
        <begin position="104"/>
        <end position="154"/>
    </location>
</feature>
<evidence type="ECO:0000313" key="2">
    <source>
        <dbReference type="EMBL" id="KAK9889298.1"/>
    </source>
</evidence>
<feature type="compositionally biased region" description="Basic and acidic residues" evidence="1">
    <location>
        <begin position="108"/>
        <end position="122"/>
    </location>
</feature>
<proteinExistence type="predicted"/>
<name>A0AAW1V2I7_9CUCU</name>
<dbReference type="AlphaFoldDB" id="A0AAW1V2I7"/>
<sequence>MLILNRSQCSKVNGSKLYGKFTDTEKDIRDKGYSVTLRNTKTLDLSVDVQIVMYISVEYCYVSLAYIRDIDRDFCFQLKYLIYEDIEDRILSISFEPVTSKRVLHQKNMSEDHRNGIDDSNRGQKPKNAYRQQRGGIREQRPTEKERKESEDEG</sequence>
<feature type="compositionally biased region" description="Basic and acidic residues" evidence="1">
    <location>
        <begin position="136"/>
        <end position="154"/>
    </location>
</feature>
<evidence type="ECO:0000256" key="1">
    <source>
        <dbReference type="SAM" id="MobiDB-lite"/>
    </source>
</evidence>
<accession>A0AAW1V2I7</accession>
<dbReference type="EMBL" id="JARQZJ010000122">
    <property type="protein sequence ID" value="KAK9889298.1"/>
    <property type="molecule type" value="Genomic_DNA"/>
</dbReference>
<gene>
    <name evidence="2" type="ORF">WA026_004578</name>
</gene>
<comment type="caution">
    <text evidence="2">The sequence shown here is derived from an EMBL/GenBank/DDBJ whole genome shotgun (WGS) entry which is preliminary data.</text>
</comment>
<keyword evidence="3" id="KW-1185">Reference proteome</keyword>